<proteinExistence type="predicted"/>
<reference evidence="1" key="1">
    <citation type="submission" date="2023-07" db="EMBL/GenBank/DDBJ databases">
        <title>draft genome sequence of fig (Ficus carica).</title>
        <authorList>
            <person name="Takahashi T."/>
            <person name="Nishimura K."/>
        </authorList>
    </citation>
    <scope>NUCLEOTIDE SEQUENCE</scope>
</reference>
<evidence type="ECO:0000313" key="1">
    <source>
        <dbReference type="EMBL" id="GMN32674.1"/>
    </source>
</evidence>
<protein>
    <submittedName>
        <fullName evidence="1">Uncharacterized protein</fullName>
    </submittedName>
</protein>
<name>A0AA87ZGD5_FICCA</name>
<comment type="caution">
    <text evidence="1">The sequence shown here is derived from an EMBL/GenBank/DDBJ whole genome shotgun (WGS) entry which is preliminary data.</text>
</comment>
<organism evidence="1 2">
    <name type="scientific">Ficus carica</name>
    <name type="common">Common fig</name>
    <dbReference type="NCBI Taxonomy" id="3494"/>
    <lineage>
        <taxon>Eukaryota</taxon>
        <taxon>Viridiplantae</taxon>
        <taxon>Streptophyta</taxon>
        <taxon>Embryophyta</taxon>
        <taxon>Tracheophyta</taxon>
        <taxon>Spermatophyta</taxon>
        <taxon>Magnoliopsida</taxon>
        <taxon>eudicotyledons</taxon>
        <taxon>Gunneridae</taxon>
        <taxon>Pentapetalae</taxon>
        <taxon>rosids</taxon>
        <taxon>fabids</taxon>
        <taxon>Rosales</taxon>
        <taxon>Moraceae</taxon>
        <taxon>Ficeae</taxon>
        <taxon>Ficus</taxon>
    </lineage>
</organism>
<keyword evidence="2" id="KW-1185">Reference proteome</keyword>
<dbReference type="AlphaFoldDB" id="A0AA87ZGD5"/>
<gene>
    <name evidence="1" type="ORF">TIFTF001_003798</name>
</gene>
<evidence type="ECO:0000313" key="2">
    <source>
        <dbReference type="Proteomes" id="UP001187192"/>
    </source>
</evidence>
<dbReference type="Proteomes" id="UP001187192">
    <property type="component" value="Unassembled WGS sequence"/>
</dbReference>
<accession>A0AA87ZGD5</accession>
<sequence>MASEGDWWFGDFGRDEVGGLGVSRLDLARQACSGLGSDKALVIRWLVQRSLTSNLAY</sequence>
<dbReference type="EMBL" id="BTGU01000003">
    <property type="protein sequence ID" value="GMN32674.1"/>
    <property type="molecule type" value="Genomic_DNA"/>
</dbReference>